<dbReference type="InterPro" id="IPR006148">
    <property type="entry name" value="Glc/Gal-6P_isomerase"/>
</dbReference>
<proteinExistence type="inferred from homology"/>
<dbReference type="Proteomes" id="UP000528964">
    <property type="component" value="Unassembled WGS sequence"/>
</dbReference>
<dbReference type="InterPro" id="IPR039104">
    <property type="entry name" value="6PGL"/>
</dbReference>
<comment type="pathway">
    <text evidence="3 7">Carbohydrate degradation; pentose phosphate pathway; D-ribulose 5-phosphate from D-glucose 6-phosphate (oxidative stage): step 2/3.</text>
</comment>
<dbReference type="AlphaFoldDB" id="A0A7W6GG89"/>
<dbReference type="Gene3D" id="3.40.50.1360">
    <property type="match status" value="1"/>
</dbReference>
<dbReference type="InterPro" id="IPR005900">
    <property type="entry name" value="6-phosphogluconolactonase_DevB"/>
</dbReference>
<keyword evidence="10" id="KW-1185">Reference proteome</keyword>
<dbReference type="CDD" id="cd01400">
    <property type="entry name" value="6PGL"/>
    <property type="match status" value="1"/>
</dbReference>
<dbReference type="Pfam" id="PF01182">
    <property type="entry name" value="Glucosamine_iso"/>
    <property type="match status" value="1"/>
</dbReference>
<gene>
    <name evidence="7" type="primary">pgl</name>
    <name evidence="9" type="ORF">GGR24_001087</name>
</gene>
<dbReference type="NCBIfam" id="TIGR01198">
    <property type="entry name" value="pgl"/>
    <property type="match status" value="1"/>
</dbReference>
<evidence type="ECO:0000256" key="5">
    <source>
        <dbReference type="ARBA" id="ARBA00013198"/>
    </source>
</evidence>
<comment type="similarity">
    <text evidence="4 7">Belongs to the glucosamine/galactosamine-6-phosphate isomerase family. 6-phosphogluconolactonase subfamily.</text>
</comment>
<evidence type="ECO:0000256" key="4">
    <source>
        <dbReference type="ARBA" id="ARBA00010662"/>
    </source>
</evidence>
<evidence type="ECO:0000256" key="3">
    <source>
        <dbReference type="ARBA" id="ARBA00004961"/>
    </source>
</evidence>
<dbReference type="PANTHER" id="PTHR11054">
    <property type="entry name" value="6-PHOSPHOGLUCONOLACTONASE"/>
    <property type="match status" value="1"/>
</dbReference>
<comment type="catalytic activity">
    <reaction evidence="1 7">
        <text>6-phospho-D-glucono-1,5-lactone + H2O = 6-phospho-D-gluconate + H(+)</text>
        <dbReference type="Rhea" id="RHEA:12556"/>
        <dbReference type="ChEBI" id="CHEBI:15377"/>
        <dbReference type="ChEBI" id="CHEBI:15378"/>
        <dbReference type="ChEBI" id="CHEBI:57955"/>
        <dbReference type="ChEBI" id="CHEBI:58759"/>
        <dbReference type="EC" id="3.1.1.31"/>
    </reaction>
</comment>
<evidence type="ECO:0000313" key="9">
    <source>
        <dbReference type="EMBL" id="MBB3972454.1"/>
    </source>
</evidence>
<feature type="domain" description="Glucosamine/galactosamine-6-phosphate isomerase" evidence="8">
    <location>
        <begin position="13"/>
        <end position="225"/>
    </location>
</feature>
<dbReference type="GO" id="GO:0006098">
    <property type="term" value="P:pentose-phosphate shunt"/>
    <property type="evidence" value="ECO:0007669"/>
    <property type="project" value="UniProtKB-UniPathway"/>
</dbReference>
<reference evidence="9 10" key="1">
    <citation type="submission" date="2020-08" db="EMBL/GenBank/DDBJ databases">
        <title>Genomic Encyclopedia of Type Strains, Phase IV (KMG-IV): sequencing the most valuable type-strain genomes for metagenomic binning, comparative biology and taxonomic classification.</title>
        <authorList>
            <person name="Goeker M."/>
        </authorList>
    </citation>
    <scope>NUCLEOTIDE SEQUENCE [LARGE SCALE GENOMIC DNA]</scope>
    <source>
        <strain evidence="9 10">DSM 25481</strain>
    </source>
</reference>
<evidence type="ECO:0000256" key="2">
    <source>
        <dbReference type="ARBA" id="ARBA00002681"/>
    </source>
</evidence>
<dbReference type="GO" id="GO:0017057">
    <property type="term" value="F:6-phosphogluconolactonase activity"/>
    <property type="evidence" value="ECO:0007669"/>
    <property type="project" value="UniProtKB-UniRule"/>
</dbReference>
<dbReference type="PANTHER" id="PTHR11054:SF0">
    <property type="entry name" value="6-PHOSPHOGLUCONOLACTONASE"/>
    <property type="match status" value="1"/>
</dbReference>
<dbReference type="RefSeq" id="WP_183394231.1">
    <property type="nucleotide sequence ID" value="NZ_JACIDR010000001.1"/>
</dbReference>
<evidence type="ECO:0000256" key="1">
    <source>
        <dbReference type="ARBA" id="ARBA00000832"/>
    </source>
</evidence>
<evidence type="ECO:0000256" key="6">
    <source>
        <dbReference type="ARBA" id="ARBA00020337"/>
    </source>
</evidence>
<sequence>MIGVDRIHLRTFPDRTTLAQTLAAEVADALRAQVAKGDPATLAVSGGGTPKKFFRELSTAELDWEDVTVTLVDERWVPETDDRSNARLVKENLLQNEAAAATFVPLVTDAGSPEGGLLEAQERIADLSGPLTAAILGMGSDGHTASFFPKGDRLEDALDMSGKLLVVPMRALAAMEPRITLTLPMILAAKSLVLHIEGDSKMATLEKALAGDDPLEMPIRAVIEHAPRPLEVVWAP</sequence>
<comment type="function">
    <text evidence="2 7">Hydrolysis of 6-phosphogluconolactone to 6-phosphogluconate.</text>
</comment>
<accession>A0A7W6GG89</accession>
<evidence type="ECO:0000313" key="10">
    <source>
        <dbReference type="Proteomes" id="UP000528964"/>
    </source>
</evidence>
<dbReference type="UniPathway" id="UPA00115">
    <property type="reaction ID" value="UER00409"/>
</dbReference>
<evidence type="ECO:0000259" key="8">
    <source>
        <dbReference type="Pfam" id="PF01182"/>
    </source>
</evidence>
<name>A0A7W6GG89_9HYPH</name>
<dbReference type="InterPro" id="IPR037171">
    <property type="entry name" value="NagB/RpiA_transferase-like"/>
</dbReference>
<organism evidence="9 10">
    <name type="scientific">Hansschlegelia beijingensis</name>
    <dbReference type="NCBI Taxonomy" id="1133344"/>
    <lineage>
        <taxon>Bacteria</taxon>
        <taxon>Pseudomonadati</taxon>
        <taxon>Pseudomonadota</taxon>
        <taxon>Alphaproteobacteria</taxon>
        <taxon>Hyphomicrobiales</taxon>
        <taxon>Methylopilaceae</taxon>
        <taxon>Hansschlegelia</taxon>
    </lineage>
</organism>
<dbReference type="SUPFAM" id="SSF100950">
    <property type="entry name" value="NagB/RpiA/CoA transferase-like"/>
    <property type="match status" value="1"/>
</dbReference>
<dbReference type="EMBL" id="JACIDR010000001">
    <property type="protein sequence ID" value="MBB3972454.1"/>
    <property type="molecule type" value="Genomic_DNA"/>
</dbReference>
<comment type="caution">
    <text evidence="9">The sequence shown here is derived from an EMBL/GenBank/DDBJ whole genome shotgun (WGS) entry which is preliminary data.</text>
</comment>
<keyword evidence="7 9" id="KW-0378">Hydrolase</keyword>
<dbReference type="EC" id="3.1.1.31" evidence="5 7"/>
<protein>
    <recommendedName>
        <fullName evidence="6 7">6-phosphogluconolactonase</fullName>
        <shortName evidence="7">6PGL</shortName>
        <ecNumber evidence="5 7">3.1.1.31</ecNumber>
    </recommendedName>
</protein>
<evidence type="ECO:0000256" key="7">
    <source>
        <dbReference type="RuleBase" id="RU365095"/>
    </source>
</evidence>
<dbReference type="GO" id="GO:0005975">
    <property type="term" value="P:carbohydrate metabolic process"/>
    <property type="evidence" value="ECO:0007669"/>
    <property type="project" value="UniProtKB-UniRule"/>
</dbReference>